<feature type="compositionally biased region" description="Acidic residues" evidence="1">
    <location>
        <begin position="306"/>
        <end position="336"/>
    </location>
</feature>
<proteinExistence type="predicted"/>
<organism evidence="2 3">
    <name type="scientific">Triparma columacea</name>
    <dbReference type="NCBI Taxonomy" id="722753"/>
    <lineage>
        <taxon>Eukaryota</taxon>
        <taxon>Sar</taxon>
        <taxon>Stramenopiles</taxon>
        <taxon>Ochrophyta</taxon>
        <taxon>Bolidophyceae</taxon>
        <taxon>Parmales</taxon>
        <taxon>Triparmaceae</taxon>
        <taxon>Triparma</taxon>
    </lineage>
</organism>
<dbReference type="Proteomes" id="UP001165065">
    <property type="component" value="Unassembled WGS sequence"/>
</dbReference>
<feature type="compositionally biased region" description="Acidic residues" evidence="1">
    <location>
        <begin position="604"/>
        <end position="631"/>
    </location>
</feature>
<feature type="region of interest" description="Disordered" evidence="1">
    <location>
        <begin position="592"/>
        <end position="664"/>
    </location>
</feature>
<evidence type="ECO:0000313" key="2">
    <source>
        <dbReference type="EMBL" id="GMI46838.1"/>
    </source>
</evidence>
<feature type="compositionally biased region" description="Basic and acidic residues" evidence="1">
    <location>
        <begin position="592"/>
        <end position="603"/>
    </location>
</feature>
<keyword evidence="3" id="KW-1185">Reference proteome</keyword>
<dbReference type="OrthoDB" id="10443159at2759"/>
<feature type="region of interest" description="Disordered" evidence="1">
    <location>
        <begin position="501"/>
        <end position="580"/>
    </location>
</feature>
<feature type="region of interest" description="Disordered" evidence="1">
    <location>
        <begin position="122"/>
        <end position="186"/>
    </location>
</feature>
<comment type="caution">
    <text evidence="2">The sequence shown here is derived from an EMBL/GenBank/DDBJ whole genome shotgun (WGS) entry which is preliminary data.</text>
</comment>
<feature type="compositionally biased region" description="Acidic residues" evidence="1">
    <location>
        <begin position="541"/>
        <end position="577"/>
    </location>
</feature>
<dbReference type="AlphaFoldDB" id="A0A9W7GM23"/>
<name>A0A9W7GM23_9STRA</name>
<sequence length="798" mass="88765">MGKTRLNPLKKKTLPSGAPAEKIYAVISNSLLSIDQALVDNDAVRQSFRTVHDSTLSQYEADLAEWNREIARFPPTLEQYEKLKAAERAMDAQFNNTVNNPNHSLAFHLQKPDDGRDILAVNNNDDEYDDDEDMMGGGTLDDVPLSFQQSAIDSRYPSPTTDSRRGPKSSNLGGAGGSVVSKKLSKAEKEEKKAWDTYEKFVVREDLFSKMANIQAMEKEIETRLQSEGLTDMERKGLERELDRTSVRYSNYILQEVSSYKPRLTAVKVGKKAEEDLGDLSYLGVGMGSIKEMMSAMEESYYAAEEGGDDGDGGMMLDDDDGIYDDDDYDDEDYEEPPQGSYDMPDPQAWLAQQQGKQGRSASPTSQPLSGVEQADAAFDELNAFVSNAMEESERVAVNDPFHFTNMQDLPAVRPSAPDPGNNERNNRSRGGGGGPADGEEEGGRASPGLRDLIQSNTNHVDPYFPSLESFKTKEQDNAAYFMPGFQGKNFFKGVPQSAGAYWTAGRARTREEKRKGKKKKRKGKKKRGRKGKNGNREFAEEGGEGEEGEGEEGESYGDGFDDEGDGAVEEEGEMDEEALKMKKWKEDMKKKYKDWTGEKQEGEDYEDYGEEFEDEFEDEGDDGGEEDEVVGGEIEVLEGEKEKEGEEVVEGEEKKEEEVGVTKKPLSKEEIIQRVKDIADELTTSVMERASKKLEIEEPAVGGEAEGGEGKKERKRKTLVVMPAKRVLTPKTTPRGTVEGGFTERLLAMAMEQEVVATSFVNNIMQFCGVQKKSPEKTLAENYIKNLFDEAVRGFSN</sequence>
<gene>
    <name evidence="2" type="ORF">TrCOL_g11932</name>
</gene>
<protein>
    <submittedName>
        <fullName evidence="2">Uncharacterized protein</fullName>
    </submittedName>
</protein>
<feature type="region of interest" description="Disordered" evidence="1">
    <location>
        <begin position="304"/>
        <end position="372"/>
    </location>
</feature>
<evidence type="ECO:0000256" key="1">
    <source>
        <dbReference type="SAM" id="MobiDB-lite"/>
    </source>
</evidence>
<feature type="compositionally biased region" description="Basic and acidic residues" evidence="1">
    <location>
        <begin position="639"/>
        <end position="664"/>
    </location>
</feature>
<evidence type="ECO:0000313" key="3">
    <source>
        <dbReference type="Proteomes" id="UP001165065"/>
    </source>
</evidence>
<reference evidence="3" key="1">
    <citation type="journal article" date="2023" name="Commun. Biol.">
        <title>Genome analysis of Parmales, the sister group of diatoms, reveals the evolutionary specialization of diatoms from phago-mixotrophs to photoautotrophs.</title>
        <authorList>
            <person name="Ban H."/>
            <person name="Sato S."/>
            <person name="Yoshikawa S."/>
            <person name="Yamada K."/>
            <person name="Nakamura Y."/>
            <person name="Ichinomiya M."/>
            <person name="Sato N."/>
            <person name="Blanc-Mathieu R."/>
            <person name="Endo H."/>
            <person name="Kuwata A."/>
            <person name="Ogata H."/>
        </authorList>
    </citation>
    <scope>NUCLEOTIDE SEQUENCE [LARGE SCALE GENOMIC DNA]</scope>
</reference>
<accession>A0A9W7GM23</accession>
<feature type="compositionally biased region" description="Basic residues" evidence="1">
    <location>
        <begin position="516"/>
        <end position="534"/>
    </location>
</feature>
<feature type="compositionally biased region" description="Acidic residues" evidence="1">
    <location>
        <begin position="124"/>
        <end position="134"/>
    </location>
</feature>
<feature type="compositionally biased region" description="Polar residues" evidence="1">
    <location>
        <begin position="146"/>
        <end position="161"/>
    </location>
</feature>
<dbReference type="EMBL" id="BRYA01000315">
    <property type="protein sequence ID" value="GMI46838.1"/>
    <property type="molecule type" value="Genomic_DNA"/>
</dbReference>
<feature type="compositionally biased region" description="Polar residues" evidence="1">
    <location>
        <begin position="351"/>
        <end position="369"/>
    </location>
</feature>
<feature type="region of interest" description="Disordered" evidence="1">
    <location>
        <begin position="408"/>
        <end position="469"/>
    </location>
</feature>